<dbReference type="HOGENOM" id="CLU_1498913_0_0_1"/>
<name>F0VZQ5_9STRA</name>
<dbReference type="EMBL" id="FR824048">
    <property type="protein sequence ID" value="CCA14276.1"/>
    <property type="molecule type" value="Genomic_DNA"/>
</dbReference>
<dbReference type="AlphaFoldDB" id="F0VZQ5"/>
<gene>
    <name evidence="1" type="primary">AlNc14C3G384</name>
    <name evidence="1" type="ORF">ALNC14_004190</name>
</gene>
<organism evidence="1">
    <name type="scientific">Albugo laibachii Nc14</name>
    <dbReference type="NCBI Taxonomy" id="890382"/>
    <lineage>
        <taxon>Eukaryota</taxon>
        <taxon>Sar</taxon>
        <taxon>Stramenopiles</taxon>
        <taxon>Oomycota</taxon>
        <taxon>Peronosporomycetes</taxon>
        <taxon>Albuginales</taxon>
        <taxon>Albuginaceae</taxon>
        <taxon>Albugo</taxon>
    </lineage>
</organism>
<sequence>MDTTSQSGFGAGLDRLGAGRLPRLMDLEFTGARHTRPDQHAAPNIDKFNRYDHYARSSALRDTRKIPSRPPCALKRLQETYYQQLSRSDSGEGVEYTSITLYGVDSDSSISIGDGLTLEKRARRKEQYRVNQANYRKRKHVQEEEVLAQICALQYEIDALEKRKKEAIIRRVNRYVRRLE</sequence>
<reference evidence="1" key="1">
    <citation type="journal article" date="2011" name="PLoS Biol.">
        <title>Gene gain and loss during evolution of obligate parasitism in the white rust pathogen of Arabidopsis thaliana.</title>
        <authorList>
            <person name="Kemen E."/>
            <person name="Gardiner A."/>
            <person name="Schultz-Larsen T."/>
            <person name="Kemen A.C."/>
            <person name="Balmuth A.L."/>
            <person name="Robert-Seilaniantz A."/>
            <person name="Bailey K."/>
            <person name="Holub E."/>
            <person name="Studholme D.J."/>
            <person name="Maclean D."/>
            <person name="Jones J.D."/>
        </authorList>
    </citation>
    <scope>NUCLEOTIDE SEQUENCE</scope>
</reference>
<protein>
    <submittedName>
        <fullName evidence="1">AlNc14C3G384 protein</fullName>
    </submittedName>
</protein>
<accession>F0VZQ5</accession>
<reference evidence="1" key="2">
    <citation type="submission" date="2011-02" db="EMBL/GenBank/DDBJ databases">
        <authorList>
            <person name="MacLean D."/>
        </authorList>
    </citation>
    <scope>NUCLEOTIDE SEQUENCE</scope>
</reference>
<evidence type="ECO:0000313" key="1">
    <source>
        <dbReference type="EMBL" id="CCA14276.1"/>
    </source>
</evidence>
<proteinExistence type="predicted"/>